<comment type="caution">
    <text evidence="1">The sequence shown here is derived from an EMBL/GenBank/DDBJ whole genome shotgun (WGS) entry which is preliminary data.</text>
</comment>
<evidence type="ECO:0000313" key="1">
    <source>
        <dbReference type="EMBL" id="KAK1291851.1"/>
    </source>
</evidence>
<organism evidence="1 2">
    <name type="scientific">Acorus calamus</name>
    <name type="common">Sweet flag</name>
    <dbReference type="NCBI Taxonomy" id="4465"/>
    <lineage>
        <taxon>Eukaryota</taxon>
        <taxon>Viridiplantae</taxon>
        <taxon>Streptophyta</taxon>
        <taxon>Embryophyta</taxon>
        <taxon>Tracheophyta</taxon>
        <taxon>Spermatophyta</taxon>
        <taxon>Magnoliopsida</taxon>
        <taxon>Liliopsida</taxon>
        <taxon>Acoraceae</taxon>
        <taxon>Acorus</taxon>
    </lineage>
</organism>
<proteinExistence type="predicted"/>
<gene>
    <name evidence="1" type="ORF">QJS10_CPB17g01198</name>
</gene>
<reference evidence="1" key="1">
    <citation type="journal article" date="2023" name="Nat. Commun.">
        <title>Diploid and tetraploid genomes of Acorus and the evolution of monocots.</title>
        <authorList>
            <person name="Ma L."/>
            <person name="Liu K.W."/>
            <person name="Li Z."/>
            <person name="Hsiao Y.Y."/>
            <person name="Qi Y."/>
            <person name="Fu T."/>
            <person name="Tang G.D."/>
            <person name="Zhang D."/>
            <person name="Sun W.H."/>
            <person name="Liu D.K."/>
            <person name="Li Y."/>
            <person name="Chen G.Z."/>
            <person name="Liu X.D."/>
            <person name="Liao X.Y."/>
            <person name="Jiang Y.T."/>
            <person name="Yu X."/>
            <person name="Hao Y."/>
            <person name="Huang J."/>
            <person name="Zhao X.W."/>
            <person name="Ke S."/>
            <person name="Chen Y.Y."/>
            <person name="Wu W.L."/>
            <person name="Hsu J.L."/>
            <person name="Lin Y.F."/>
            <person name="Huang M.D."/>
            <person name="Li C.Y."/>
            <person name="Huang L."/>
            <person name="Wang Z.W."/>
            <person name="Zhao X."/>
            <person name="Zhong W.Y."/>
            <person name="Peng D.H."/>
            <person name="Ahmad S."/>
            <person name="Lan S."/>
            <person name="Zhang J.S."/>
            <person name="Tsai W.C."/>
            <person name="Van de Peer Y."/>
            <person name="Liu Z.J."/>
        </authorList>
    </citation>
    <scope>NUCLEOTIDE SEQUENCE</scope>
    <source>
        <strain evidence="1">CP</strain>
    </source>
</reference>
<name>A0AAV9CSL3_ACOCL</name>
<reference evidence="1" key="2">
    <citation type="submission" date="2023-06" db="EMBL/GenBank/DDBJ databases">
        <authorList>
            <person name="Ma L."/>
            <person name="Liu K.-W."/>
            <person name="Li Z."/>
            <person name="Hsiao Y.-Y."/>
            <person name="Qi Y."/>
            <person name="Fu T."/>
            <person name="Tang G."/>
            <person name="Zhang D."/>
            <person name="Sun W.-H."/>
            <person name="Liu D.-K."/>
            <person name="Li Y."/>
            <person name="Chen G.-Z."/>
            <person name="Liu X.-D."/>
            <person name="Liao X.-Y."/>
            <person name="Jiang Y.-T."/>
            <person name="Yu X."/>
            <person name="Hao Y."/>
            <person name="Huang J."/>
            <person name="Zhao X.-W."/>
            <person name="Ke S."/>
            <person name="Chen Y.-Y."/>
            <person name="Wu W.-L."/>
            <person name="Hsu J.-L."/>
            <person name="Lin Y.-F."/>
            <person name="Huang M.-D."/>
            <person name="Li C.-Y."/>
            <person name="Huang L."/>
            <person name="Wang Z.-W."/>
            <person name="Zhao X."/>
            <person name="Zhong W.-Y."/>
            <person name="Peng D.-H."/>
            <person name="Ahmad S."/>
            <person name="Lan S."/>
            <person name="Zhang J.-S."/>
            <person name="Tsai W.-C."/>
            <person name="Van De Peer Y."/>
            <person name="Liu Z.-J."/>
        </authorList>
    </citation>
    <scope>NUCLEOTIDE SEQUENCE</scope>
    <source>
        <strain evidence="1">CP</strain>
        <tissue evidence="1">Leaves</tissue>
    </source>
</reference>
<keyword evidence="2" id="KW-1185">Reference proteome</keyword>
<dbReference type="AlphaFoldDB" id="A0AAV9CSL3"/>
<sequence length="55" mass="6372">MMPMKVKMKMNMKKLMKLFMGKKTVPKVVVMMTSKISILKGSLVCQTMLYSSYFT</sequence>
<evidence type="ECO:0000313" key="2">
    <source>
        <dbReference type="Proteomes" id="UP001180020"/>
    </source>
</evidence>
<dbReference type="Proteomes" id="UP001180020">
    <property type="component" value="Unassembled WGS sequence"/>
</dbReference>
<accession>A0AAV9CSL3</accession>
<protein>
    <submittedName>
        <fullName evidence="1">Uncharacterized protein</fullName>
    </submittedName>
</protein>
<dbReference type="EMBL" id="JAUJYO010000017">
    <property type="protein sequence ID" value="KAK1291851.1"/>
    <property type="molecule type" value="Genomic_DNA"/>
</dbReference>